<dbReference type="GO" id="GO:0032259">
    <property type="term" value="P:methylation"/>
    <property type="evidence" value="ECO:0007669"/>
    <property type="project" value="UniProtKB-KW"/>
</dbReference>
<accession>A0A0M7AM53</accession>
<reference evidence="3" key="1">
    <citation type="submission" date="2015-07" db="EMBL/GenBank/DDBJ databases">
        <authorList>
            <person name="Rodrigo-Torres Lidia"/>
            <person name="Arahal R.David."/>
        </authorList>
    </citation>
    <scope>NUCLEOTIDE SEQUENCE [LARGE SCALE GENOMIC DNA]</scope>
    <source>
        <strain evidence="3">CECT 5112</strain>
    </source>
</reference>
<dbReference type="EC" id="2.1.1.163" evidence="2"/>
<dbReference type="CDD" id="cd02440">
    <property type="entry name" value="AdoMet_MTases"/>
    <property type="match status" value="1"/>
</dbReference>
<dbReference type="InterPro" id="IPR029063">
    <property type="entry name" value="SAM-dependent_MTases_sf"/>
</dbReference>
<dbReference type="SUPFAM" id="SSF53335">
    <property type="entry name" value="S-adenosyl-L-methionine-dependent methyltransferases"/>
    <property type="match status" value="1"/>
</dbReference>
<dbReference type="PANTHER" id="PTHR43591:SF24">
    <property type="entry name" value="2-METHOXY-6-POLYPRENYL-1,4-BENZOQUINOL METHYLASE, MITOCHONDRIAL"/>
    <property type="match status" value="1"/>
</dbReference>
<name>A0A0M7AM53_9HYPH</name>
<keyword evidence="3" id="KW-1185">Reference proteome</keyword>
<dbReference type="InterPro" id="IPR013216">
    <property type="entry name" value="Methyltransf_11"/>
</dbReference>
<dbReference type="Gene3D" id="3.40.50.150">
    <property type="entry name" value="Vaccinia Virus protein VP39"/>
    <property type="match status" value="1"/>
</dbReference>
<proteinExistence type="predicted"/>
<organism evidence="2 3">
    <name type="scientific">Roseibium alexandrii</name>
    <dbReference type="NCBI Taxonomy" id="388408"/>
    <lineage>
        <taxon>Bacteria</taxon>
        <taxon>Pseudomonadati</taxon>
        <taxon>Pseudomonadota</taxon>
        <taxon>Alphaproteobacteria</taxon>
        <taxon>Hyphomicrobiales</taxon>
        <taxon>Stappiaceae</taxon>
        <taxon>Roseibium</taxon>
    </lineage>
</organism>
<evidence type="ECO:0000313" key="3">
    <source>
        <dbReference type="Proteomes" id="UP000053235"/>
    </source>
</evidence>
<dbReference type="RefSeq" id="WP_208981476.1">
    <property type="nucleotide sequence ID" value="NZ_CXWD01000021.1"/>
</dbReference>
<dbReference type="Proteomes" id="UP000053235">
    <property type="component" value="Unassembled WGS sequence"/>
</dbReference>
<dbReference type="PANTHER" id="PTHR43591">
    <property type="entry name" value="METHYLTRANSFERASE"/>
    <property type="match status" value="1"/>
</dbReference>
<protein>
    <submittedName>
        <fullName evidence="2">Demethylmenaquinone methyltransferase</fullName>
        <ecNumber evidence="2">2.1.1.163</ecNumber>
    </submittedName>
</protein>
<sequence length="275" mass="29153">MTNTEAFERMERDGWQDPGIAKGYAEGFDLATRQAAEVLAETVAPDPGLPALDLCTGHGVVAAELLKRGAVVTALDFSPAMLELARRTAPGATFVEGDVMAMTFPDQSFNAVSIGFGVPHFPDPGKGLREVARVLNPGGRLAFSIWRGKGSNGAFGWLFEAVGRLGDPAVTLPDGPDAHMFAEKEIAEPLLTACGFTGITILELPSRVFVSSPEKLFDAFDKGAVRAASLLGRQPENRRSAIRAELSRRVQDEGTPENGGHLVPAPSVVVSAMRA</sequence>
<dbReference type="GO" id="GO:0008757">
    <property type="term" value="F:S-adenosylmethionine-dependent methyltransferase activity"/>
    <property type="evidence" value="ECO:0007669"/>
    <property type="project" value="InterPro"/>
</dbReference>
<dbReference type="EMBL" id="CXWD01000021">
    <property type="protein sequence ID" value="CTQ75506.1"/>
    <property type="molecule type" value="Genomic_DNA"/>
</dbReference>
<feature type="domain" description="Methyltransferase type 11" evidence="1">
    <location>
        <begin position="52"/>
        <end position="143"/>
    </location>
</feature>
<keyword evidence="2" id="KW-0808">Transferase</keyword>
<evidence type="ECO:0000313" key="2">
    <source>
        <dbReference type="EMBL" id="CTQ75506.1"/>
    </source>
</evidence>
<dbReference type="AlphaFoldDB" id="A0A0M7AM53"/>
<keyword evidence="2" id="KW-0489">Methyltransferase</keyword>
<gene>
    <name evidence="2" type="primary">ubiE_7</name>
    <name evidence="2" type="ORF">LAX5112_04266</name>
</gene>
<evidence type="ECO:0000259" key="1">
    <source>
        <dbReference type="Pfam" id="PF08241"/>
    </source>
</evidence>
<dbReference type="GO" id="GO:0043770">
    <property type="term" value="F:demethylmenaquinone methyltransferase activity"/>
    <property type="evidence" value="ECO:0007669"/>
    <property type="project" value="UniProtKB-EC"/>
</dbReference>
<dbReference type="Pfam" id="PF08241">
    <property type="entry name" value="Methyltransf_11"/>
    <property type="match status" value="1"/>
</dbReference>
<dbReference type="STRING" id="388408.LAX5112_04266"/>